<proteinExistence type="predicted"/>
<organism evidence="1">
    <name type="scientific">marine sediment metagenome</name>
    <dbReference type="NCBI Taxonomy" id="412755"/>
    <lineage>
        <taxon>unclassified sequences</taxon>
        <taxon>metagenomes</taxon>
        <taxon>ecological metagenomes</taxon>
    </lineage>
</organism>
<reference evidence="1" key="1">
    <citation type="journal article" date="2015" name="Nature">
        <title>Complex archaea that bridge the gap between prokaryotes and eukaryotes.</title>
        <authorList>
            <person name="Spang A."/>
            <person name="Saw J.H."/>
            <person name="Jorgensen S.L."/>
            <person name="Zaremba-Niedzwiedzka K."/>
            <person name="Martijn J."/>
            <person name="Lind A.E."/>
            <person name="van Eijk R."/>
            <person name="Schleper C."/>
            <person name="Guy L."/>
            <person name="Ettema T.J."/>
        </authorList>
    </citation>
    <scope>NUCLEOTIDE SEQUENCE</scope>
</reference>
<dbReference type="EMBL" id="LAZR01016083">
    <property type="protein sequence ID" value="KKM06040.1"/>
    <property type="molecule type" value="Genomic_DNA"/>
</dbReference>
<comment type="caution">
    <text evidence="1">The sequence shown here is derived from an EMBL/GenBank/DDBJ whole genome shotgun (WGS) entry which is preliminary data.</text>
</comment>
<dbReference type="AlphaFoldDB" id="A0A0F9H4Q4"/>
<sequence length="118" mass="13155">MTHRNEALTKLAESMGLIVAPISLENVGGPFLVTTDPAQTTSDQLVAEWAEFEPLTNANDDYAVLEAIRNGDPALYSDFKDALFHFDPPIKPWMWSYKIGDYTRAACKARGIPLPERE</sequence>
<protein>
    <submittedName>
        <fullName evidence="1">Uncharacterized protein</fullName>
    </submittedName>
</protein>
<gene>
    <name evidence="1" type="ORF">LCGC14_1747970</name>
</gene>
<name>A0A0F9H4Q4_9ZZZZ</name>
<accession>A0A0F9H4Q4</accession>
<evidence type="ECO:0000313" key="1">
    <source>
        <dbReference type="EMBL" id="KKM06040.1"/>
    </source>
</evidence>